<dbReference type="RefSeq" id="WP_329504518.1">
    <property type="nucleotide sequence ID" value="NZ_BAAAYZ010000077.1"/>
</dbReference>
<dbReference type="EMBL" id="JAYWVC010000003">
    <property type="protein sequence ID" value="MED7820724.1"/>
    <property type="molecule type" value="Genomic_DNA"/>
</dbReference>
<dbReference type="InterPro" id="IPR036890">
    <property type="entry name" value="HATPase_C_sf"/>
</dbReference>
<evidence type="ECO:0000259" key="3">
    <source>
        <dbReference type="Pfam" id="PF13581"/>
    </source>
</evidence>
<keyword evidence="4" id="KW-0547">Nucleotide-binding</keyword>
<dbReference type="PANTHER" id="PTHR35526">
    <property type="entry name" value="ANTI-SIGMA-F FACTOR RSBW-RELATED"/>
    <property type="match status" value="1"/>
</dbReference>
<organism evidence="4 5">
    <name type="scientific">Streptomyces chiangmaiensis</name>
    <dbReference type="NCBI Taxonomy" id="766497"/>
    <lineage>
        <taxon>Bacteria</taxon>
        <taxon>Bacillati</taxon>
        <taxon>Actinomycetota</taxon>
        <taxon>Actinomycetes</taxon>
        <taxon>Kitasatosporales</taxon>
        <taxon>Streptomycetaceae</taxon>
        <taxon>Streptomyces</taxon>
    </lineage>
</organism>
<dbReference type="GO" id="GO:0005524">
    <property type="term" value="F:ATP binding"/>
    <property type="evidence" value="ECO:0007669"/>
    <property type="project" value="UniProtKB-KW"/>
</dbReference>
<name>A0ABU7F9E3_9ACTN</name>
<reference evidence="4" key="1">
    <citation type="submission" date="2024-01" db="EMBL/GenBank/DDBJ databases">
        <title>First draft genome sequence data of TA4-1, the type strain of Gram-positive actinobacterium Streptomyces chiangmaiensis.</title>
        <authorList>
            <person name="Yasawong M."/>
            <person name="Nantapong N."/>
        </authorList>
    </citation>
    <scope>NUCLEOTIDE SEQUENCE</scope>
    <source>
        <strain evidence="4">TA4-1</strain>
    </source>
</reference>
<evidence type="ECO:0000313" key="4">
    <source>
        <dbReference type="EMBL" id="MED7820724.1"/>
    </source>
</evidence>
<evidence type="ECO:0000256" key="1">
    <source>
        <dbReference type="ARBA" id="ARBA00022527"/>
    </source>
</evidence>
<dbReference type="InterPro" id="IPR003594">
    <property type="entry name" value="HATPase_dom"/>
</dbReference>
<keyword evidence="1" id="KW-0418">Kinase</keyword>
<dbReference type="CDD" id="cd16936">
    <property type="entry name" value="HATPase_RsbW-like"/>
    <property type="match status" value="1"/>
</dbReference>
<evidence type="ECO:0000256" key="2">
    <source>
        <dbReference type="SAM" id="MobiDB-lite"/>
    </source>
</evidence>
<dbReference type="Gene3D" id="3.30.565.10">
    <property type="entry name" value="Histidine kinase-like ATPase, C-terminal domain"/>
    <property type="match status" value="1"/>
</dbReference>
<dbReference type="SUPFAM" id="SSF55874">
    <property type="entry name" value="ATPase domain of HSP90 chaperone/DNA topoisomerase II/histidine kinase"/>
    <property type="match status" value="1"/>
</dbReference>
<protein>
    <submittedName>
        <fullName evidence="4">ATP-binding protein</fullName>
    </submittedName>
</protein>
<dbReference type="InterPro" id="IPR050267">
    <property type="entry name" value="Anti-sigma-factor_SerPK"/>
</dbReference>
<feature type="region of interest" description="Disordered" evidence="2">
    <location>
        <begin position="148"/>
        <end position="185"/>
    </location>
</feature>
<keyword evidence="4" id="KW-0067">ATP-binding</keyword>
<accession>A0ABU7F9E3</accession>
<comment type="caution">
    <text evidence="4">The sequence shown here is derived from an EMBL/GenBank/DDBJ whole genome shotgun (WGS) entry which is preliminary data.</text>
</comment>
<keyword evidence="5" id="KW-1185">Reference proteome</keyword>
<dbReference type="PANTHER" id="PTHR35526:SF3">
    <property type="entry name" value="ANTI-SIGMA-F FACTOR RSBW"/>
    <property type="match status" value="1"/>
</dbReference>
<sequence length="185" mass="20038">MHAEPRFHGPVTVRTFTQLFSCTPRGAWLARRLVAHRMDVWGFPYDGDAGENVTLVVAELAANAVRHGRVPGRDFRVRLVLRDGVVRVEVADGRPERLPVLREPGAAGGGYGLLLVSAVAERWGVEPRPGCAYKVVWAEVRVWRPAGAGLEPPHRRAADGAGDGGADVYRGTTRGQTRGVDRGTS</sequence>
<dbReference type="Pfam" id="PF13581">
    <property type="entry name" value="HATPase_c_2"/>
    <property type="match status" value="1"/>
</dbReference>
<proteinExistence type="predicted"/>
<dbReference type="Proteomes" id="UP001333996">
    <property type="component" value="Unassembled WGS sequence"/>
</dbReference>
<keyword evidence="1" id="KW-0808">Transferase</keyword>
<keyword evidence="1" id="KW-0723">Serine/threonine-protein kinase</keyword>
<gene>
    <name evidence="4" type="ORF">VXC91_01635</name>
</gene>
<feature type="domain" description="Histidine kinase/HSP90-like ATPase" evidence="3">
    <location>
        <begin position="45"/>
        <end position="125"/>
    </location>
</feature>
<evidence type="ECO:0000313" key="5">
    <source>
        <dbReference type="Proteomes" id="UP001333996"/>
    </source>
</evidence>